<evidence type="ECO:0000259" key="2">
    <source>
        <dbReference type="Pfam" id="PF04024"/>
    </source>
</evidence>
<dbReference type="EMBL" id="CP047656">
    <property type="protein sequence ID" value="QHJ12123.1"/>
    <property type="molecule type" value="Genomic_DNA"/>
</dbReference>
<evidence type="ECO:0000313" key="4">
    <source>
        <dbReference type="Proteomes" id="UP000464524"/>
    </source>
</evidence>
<evidence type="ECO:0000313" key="3">
    <source>
        <dbReference type="EMBL" id="QHJ12123.1"/>
    </source>
</evidence>
<accession>A0A857JJM2</accession>
<dbReference type="RefSeq" id="WP_160180033.1">
    <property type="nucleotide sequence ID" value="NZ_CP047656.1"/>
</dbReference>
<dbReference type="InterPro" id="IPR007168">
    <property type="entry name" value="Phageshock_PspC_N"/>
</dbReference>
<dbReference type="OrthoDB" id="5772680at2"/>
<proteinExistence type="predicted"/>
<sequence length="67" mass="7421">MRNYIDLNRLHRDSVHAKISGVCAGLAKHWHQPRWAIRVAAIASLLLLPVPTAVAYGMAVILLPTRP</sequence>
<keyword evidence="1" id="KW-1133">Transmembrane helix</keyword>
<feature type="transmembrane region" description="Helical" evidence="1">
    <location>
        <begin position="35"/>
        <end position="63"/>
    </location>
</feature>
<evidence type="ECO:0000256" key="1">
    <source>
        <dbReference type="SAM" id="Phobius"/>
    </source>
</evidence>
<keyword evidence="1" id="KW-0472">Membrane</keyword>
<protein>
    <recommendedName>
        <fullName evidence="2">Phage shock protein PspC N-terminal domain-containing protein</fullName>
    </recommendedName>
</protein>
<feature type="domain" description="Phage shock protein PspC N-terminal" evidence="2">
    <location>
        <begin position="9"/>
        <end position="65"/>
    </location>
</feature>
<dbReference type="AlphaFoldDB" id="A0A857JJM2"/>
<name>A0A857JJM2_9ALTE</name>
<reference evidence="3 4" key="1">
    <citation type="submission" date="2019-12" db="EMBL/GenBank/DDBJ databases">
        <title>Genome sequencing and assembly of endphytes of Porphyra tenera.</title>
        <authorList>
            <person name="Park J.M."/>
            <person name="Shin R."/>
            <person name="Jo S.H."/>
        </authorList>
    </citation>
    <scope>NUCLEOTIDE SEQUENCE [LARGE SCALE GENOMIC DNA]</scope>
    <source>
        <strain evidence="3 4">GPM4</strain>
    </source>
</reference>
<gene>
    <name evidence="3" type="ORF">FX988_02374</name>
</gene>
<dbReference type="Proteomes" id="UP000464524">
    <property type="component" value="Chromosome"/>
</dbReference>
<organism evidence="3 4">
    <name type="scientific">Paraglaciecola mesophila</name>
    <dbReference type="NCBI Taxonomy" id="197222"/>
    <lineage>
        <taxon>Bacteria</taxon>
        <taxon>Pseudomonadati</taxon>
        <taxon>Pseudomonadota</taxon>
        <taxon>Gammaproteobacteria</taxon>
        <taxon>Alteromonadales</taxon>
        <taxon>Alteromonadaceae</taxon>
        <taxon>Paraglaciecola</taxon>
    </lineage>
</organism>
<keyword evidence="4" id="KW-1185">Reference proteome</keyword>
<keyword evidence="1" id="KW-0812">Transmembrane</keyword>
<dbReference type="KEGG" id="pmes:FX988_02374"/>
<dbReference type="Pfam" id="PF04024">
    <property type="entry name" value="PspC"/>
    <property type="match status" value="1"/>
</dbReference>